<feature type="region of interest" description="Disordered" evidence="1">
    <location>
        <begin position="48"/>
        <end position="81"/>
    </location>
</feature>
<evidence type="ECO:0000313" key="4">
    <source>
        <dbReference type="Proteomes" id="UP000254603"/>
    </source>
</evidence>
<dbReference type="AlphaFoldDB" id="A0A378XC01"/>
<reference evidence="2 5" key="2">
    <citation type="submission" date="2020-12" db="EMBL/GenBank/DDBJ databases">
        <title>FDA dAtabase for Regulatory Grade micrObial Sequences (FDA-ARGOS): Supporting development and validation of Infectious Disease Dx tests.</title>
        <authorList>
            <person name="Sproer C."/>
            <person name="Gronow S."/>
            <person name="Severitt S."/>
            <person name="Schroder I."/>
            <person name="Tallon L."/>
            <person name="Sadzewicz L."/>
            <person name="Zhao X."/>
            <person name="Boylan J."/>
            <person name="Ott S."/>
            <person name="Bowen H."/>
            <person name="Vavikolanu K."/>
            <person name="Mehta A."/>
            <person name="Aluvathingal J."/>
            <person name="Nadendla S."/>
            <person name="Lowell S."/>
            <person name="Myers T."/>
            <person name="Yan Y."/>
            <person name="Sichtig H."/>
        </authorList>
    </citation>
    <scope>NUCLEOTIDE SEQUENCE [LARGE SCALE GENOMIC DNA]</scope>
    <source>
        <strain evidence="2 5">FDAARGOS_872</strain>
    </source>
</reference>
<evidence type="ECO:0008006" key="6">
    <source>
        <dbReference type="Google" id="ProtNLM"/>
    </source>
</evidence>
<dbReference type="EMBL" id="UGSB01000001">
    <property type="protein sequence ID" value="SUA51262.1"/>
    <property type="molecule type" value="Genomic_DNA"/>
</dbReference>
<sequence>MTSELSLSTAYVNHLNPIQRQMLTELGVDFLWGESLAPTLQKTVKASAAPVKGSEVATDDSSKTAASSETYQQQPSIQPQAPVTMATPEVASANAAMARKMLQRAKHRIPAVAAPDELAPTAQNVVTPGQASSAMAATQETNSSSNELSTLSWQSLAEMAATQELELPMEQRVVSVLEDKSEGRQVDWLFIDQLYYLDAERYGFIKAKQVRTLFSQMLLALGLEQSDIAILPLLTSQQATHRAIFLEQIKRLQPKCIVAFGDAAASLLQEDKGLLALMNQTQCFQHPELGQIPLVTIFSPYYLLSNGSAKAQTWQGLKRAKKIIRERT</sequence>
<evidence type="ECO:0000313" key="5">
    <source>
        <dbReference type="Proteomes" id="UP000594903"/>
    </source>
</evidence>
<dbReference type="OrthoDB" id="5290748at2"/>
<dbReference type="RefSeq" id="WP_018573833.1">
    <property type="nucleotide sequence ID" value="NZ_CP065725.1"/>
</dbReference>
<dbReference type="SUPFAM" id="SSF52141">
    <property type="entry name" value="Uracil-DNA glycosylase-like"/>
    <property type="match status" value="1"/>
</dbReference>
<organism evidence="3 4">
    <name type="scientific">Oligella ureolytica</name>
    <dbReference type="NCBI Taxonomy" id="90244"/>
    <lineage>
        <taxon>Bacteria</taxon>
        <taxon>Pseudomonadati</taxon>
        <taxon>Pseudomonadota</taxon>
        <taxon>Betaproteobacteria</taxon>
        <taxon>Burkholderiales</taxon>
        <taxon>Alcaligenaceae</taxon>
        <taxon>Oligella</taxon>
    </lineage>
</organism>
<gene>
    <name evidence="2" type="ORF">I6G29_02410</name>
    <name evidence="3" type="ORF">NCTC11997_00531</name>
</gene>
<evidence type="ECO:0000256" key="1">
    <source>
        <dbReference type="SAM" id="MobiDB-lite"/>
    </source>
</evidence>
<evidence type="ECO:0000313" key="2">
    <source>
        <dbReference type="EMBL" id="QPT40480.1"/>
    </source>
</evidence>
<dbReference type="EMBL" id="CP065725">
    <property type="protein sequence ID" value="QPT40480.1"/>
    <property type="molecule type" value="Genomic_DNA"/>
</dbReference>
<accession>A0A378XC01</accession>
<keyword evidence="5" id="KW-1185">Reference proteome</keyword>
<dbReference type="STRING" id="1122619.GCA_000373745_00655"/>
<protein>
    <recommendedName>
        <fullName evidence="6">Uracil-DNA glycosylase-like domain-containing protein</fullName>
    </recommendedName>
</protein>
<evidence type="ECO:0000313" key="3">
    <source>
        <dbReference type="EMBL" id="SUA51262.1"/>
    </source>
</evidence>
<name>A0A378XC01_9BURK</name>
<dbReference type="InterPro" id="IPR036895">
    <property type="entry name" value="Uracil-DNA_glycosylase-like_sf"/>
</dbReference>
<reference evidence="3 4" key="1">
    <citation type="submission" date="2018-06" db="EMBL/GenBank/DDBJ databases">
        <authorList>
            <consortium name="Pathogen Informatics"/>
            <person name="Doyle S."/>
        </authorList>
    </citation>
    <scope>NUCLEOTIDE SEQUENCE [LARGE SCALE GENOMIC DNA]</scope>
    <source>
        <strain evidence="3 4">NCTC11997</strain>
    </source>
</reference>
<feature type="compositionally biased region" description="Polar residues" evidence="1">
    <location>
        <begin position="69"/>
        <end position="81"/>
    </location>
</feature>
<dbReference type="Gene3D" id="3.40.470.10">
    <property type="entry name" value="Uracil-DNA glycosylase-like domain"/>
    <property type="match status" value="1"/>
</dbReference>
<dbReference type="Proteomes" id="UP000254603">
    <property type="component" value="Unassembled WGS sequence"/>
</dbReference>
<dbReference type="Proteomes" id="UP000594903">
    <property type="component" value="Chromosome"/>
</dbReference>
<proteinExistence type="predicted"/>